<reference evidence="1 2" key="1">
    <citation type="submission" date="2018-10" db="EMBL/GenBank/DDBJ databases">
        <title>Genomic Encyclopedia of Archaeal and Bacterial Type Strains, Phase II (KMG-II): from individual species to whole genera.</title>
        <authorList>
            <person name="Goeker M."/>
        </authorList>
    </citation>
    <scope>NUCLEOTIDE SEQUENCE [LARGE SCALE GENOMIC DNA]</scope>
    <source>
        <strain evidence="1 2">DSM 14954</strain>
    </source>
</reference>
<name>A0A660L7A8_9ACTN</name>
<evidence type="ECO:0000313" key="1">
    <source>
        <dbReference type="EMBL" id="RKQ90902.1"/>
    </source>
</evidence>
<dbReference type="AlphaFoldDB" id="A0A660L7A8"/>
<organism evidence="1 2">
    <name type="scientific">Solirubrobacter pauli</name>
    <dbReference type="NCBI Taxonomy" id="166793"/>
    <lineage>
        <taxon>Bacteria</taxon>
        <taxon>Bacillati</taxon>
        <taxon>Actinomycetota</taxon>
        <taxon>Thermoleophilia</taxon>
        <taxon>Solirubrobacterales</taxon>
        <taxon>Solirubrobacteraceae</taxon>
        <taxon>Solirubrobacter</taxon>
    </lineage>
</organism>
<dbReference type="Proteomes" id="UP000278962">
    <property type="component" value="Unassembled WGS sequence"/>
</dbReference>
<evidence type="ECO:0000313" key="2">
    <source>
        <dbReference type="Proteomes" id="UP000278962"/>
    </source>
</evidence>
<sequence>MTSADQLLSDFIDDWNAGRRPRVREYLARLPDEQDRAELADRIDSWLQVAPTPAFTDEARAAIHAHPSVQPLLEPARPSGSWATVLPRLRRRAALSPDELAAGLVDRLDLAPTDTPRAADYLQRLELEQLDPTRLSRRLLDALGGLLDVSTGWLTDLAAAAPRVVTPPPAAALLRSDQPGEHALRHDLELLSRAALTPAPTPADELDRLFTGGRDA</sequence>
<dbReference type="OrthoDB" id="9859468at2"/>
<accession>A0A660L7A8</accession>
<dbReference type="EMBL" id="RBIL01000001">
    <property type="protein sequence ID" value="RKQ90902.1"/>
    <property type="molecule type" value="Genomic_DNA"/>
</dbReference>
<proteinExistence type="predicted"/>
<protein>
    <submittedName>
        <fullName evidence="1">Uncharacterized protein</fullName>
    </submittedName>
</protein>
<dbReference type="RefSeq" id="WP_121248063.1">
    <property type="nucleotide sequence ID" value="NZ_RBIL01000001.1"/>
</dbReference>
<gene>
    <name evidence="1" type="ORF">C8N24_0717</name>
</gene>
<keyword evidence="2" id="KW-1185">Reference proteome</keyword>
<comment type="caution">
    <text evidence="1">The sequence shown here is derived from an EMBL/GenBank/DDBJ whole genome shotgun (WGS) entry which is preliminary data.</text>
</comment>